<dbReference type="Proteomes" id="UP000177791">
    <property type="component" value="Unassembled WGS sequence"/>
</dbReference>
<feature type="signal peptide" evidence="1">
    <location>
        <begin position="1"/>
        <end position="20"/>
    </location>
</feature>
<dbReference type="SUPFAM" id="SSF52833">
    <property type="entry name" value="Thioredoxin-like"/>
    <property type="match status" value="1"/>
</dbReference>
<evidence type="ECO:0000313" key="2">
    <source>
        <dbReference type="EMBL" id="OGX87844.1"/>
    </source>
</evidence>
<protein>
    <recommendedName>
        <fullName evidence="4">Thioredoxin domain-containing protein</fullName>
    </recommendedName>
</protein>
<dbReference type="Gene3D" id="3.40.30.10">
    <property type="entry name" value="Glutaredoxin"/>
    <property type="match status" value="1"/>
</dbReference>
<proteinExistence type="predicted"/>
<dbReference type="InterPro" id="IPR036249">
    <property type="entry name" value="Thioredoxin-like_sf"/>
</dbReference>
<dbReference type="RefSeq" id="WP_070732933.1">
    <property type="nucleotide sequence ID" value="NZ_MDZC01000028.1"/>
</dbReference>
<dbReference type="EMBL" id="MDZC01000028">
    <property type="protein sequence ID" value="OGX87844.1"/>
    <property type="molecule type" value="Genomic_DNA"/>
</dbReference>
<gene>
    <name evidence="2" type="ORF">BEN48_11005</name>
</gene>
<sequence length="470" mass="52779">MKHLLLLYPTFFCAAQVACAQSIRFEKDSLAQVFAKARQQNKPVFVLLAMPPAPANLPDALKKSRNTSGLNTPAVVSALNKGFLSRELAFGSRESAALVQQYKVSQWPTYLYFNPDGSLLYRRSGNANAGQRYLQDLEAFQQAQADPANLSRLQEEFEKGNRSPEFLRRYVAKRRQLGQLVETTLLEAYVEALPVKALDQGAEVLFILENGPVLGSKAQQLTRLNMKVYDSLYRTLPLAQRVAINRTIITNTMAQAIATKDRALATKAADFSRASWNTNHQRGMAAYESNMLQFYRSTKDTAAYLRSAVSFYERTYYNLPADSVKKALAVMQASRQEQAANRQRLVQAAGKPPRMPSDSSGRVTTMARAVGTGGASAFFLQELNNGAWSIYQTGTRNSQYLLRAMQWSKRTVDLDPTSHHYDTLAHLLYRLRLFSEAEAMQRQAVAVARREKAATGMYEQELQKIQKRTL</sequence>
<organism evidence="2 3">
    <name type="scientific">Hymenobacter glacialis</name>
    <dbReference type="NCBI Taxonomy" id="1908236"/>
    <lineage>
        <taxon>Bacteria</taxon>
        <taxon>Pseudomonadati</taxon>
        <taxon>Bacteroidota</taxon>
        <taxon>Cytophagia</taxon>
        <taxon>Cytophagales</taxon>
        <taxon>Hymenobacteraceae</taxon>
        <taxon>Hymenobacter</taxon>
    </lineage>
</organism>
<reference evidence="2 3" key="1">
    <citation type="submission" date="2016-08" db="EMBL/GenBank/DDBJ databases">
        <title>Hymenobacter coccineus sp. nov., Hymenobacter lapidarius sp. nov. and Hymenobacter glacialis sp. nov., isolated from Antarctic soil.</title>
        <authorList>
            <person name="Sedlacek I."/>
            <person name="Kralova S."/>
            <person name="Kyrova K."/>
            <person name="Maslanova I."/>
            <person name="Stankova E."/>
            <person name="Vrbovska V."/>
            <person name="Nemec M."/>
            <person name="Bartak M."/>
            <person name="Svec P."/>
            <person name="Busse H.-J."/>
            <person name="Pantucek R."/>
        </authorList>
    </citation>
    <scope>NUCLEOTIDE SEQUENCE [LARGE SCALE GENOMIC DNA]</scope>
    <source>
        <strain evidence="2 3">CCM 8648</strain>
    </source>
</reference>
<dbReference type="AlphaFoldDB" id="A0A1G1TAF5"/>
<evidence type="ECO:0000313" key="3">
    <source>
        <dbReference type="Proteomes" id="UP000177791"/>
    </source>
</evidence>
<dbReference type="OrthoDB" id="645813at2"/>
<keyword evidence="3" id="KW-1185">Reference proteome</keyword>
<evidence type="ECO:0000256" key="1">
    <source>
        <dbReference type="SAM" id="SignalP"/>
    </source>
</evidence>
<evidence type="ECO:0008006" key="4">
    <source>
        <dbReference type="Google" id="ProtNLM"/>
    </source>
</evidence>
<keyword evidence="1" id="KW-0732">Signal</keyword>
<name>A0A1G1TAF5_9BACT</name>
<feature type="chain" id="PRO_5009579223" description="Thioredoxin domain-containing protein" evidence="1">
    <location>
        <begin position="21"/>
        <end position="470"/>
    </location>
</feature>
<comment type="caution">
    <text evidence="2">The sequence shown here is derived from an EMBL/GenBank/DDBJ whole genome shotgun (WGS) entry which is preliminary data.</text>
</comment>
<dbReference type="STRING" id="1908236.BEN48_11005"/>
<accession>A0A1G1TAF5</accession>